<evidence type="ECO:0000256" key="2">
    <source>
        <dbReference type="ARBA" id="ARBA00022658"/>
    </source>
</evidence>
<gene>
    <name evidence="9" type="ORF">JMJ35_003065</name>
</gene>
<evidence type="ECO:0008006" key="11">
    <source>
        <dbReference type="Google" id="ProtNLM"/>
    </source>
</evidence>
<evidence type="ECO:0000259" key="6">
    <source>
        <dbReference type="PROSITE" id="PS50002"/>
    </source>
</evidence>
<evidence type="ECO:0000256" key="4">
    <source>
        <dbReference type="PROSITE-ProRule" id="PRU00192"/>
    </source>
</evidence>
<feature type="compositionally biased region" description="Polar residues" evidence="5">
    <location>
        <begin position="1168"/>
        <end position="1177"/>
    </location>
</feature>
<dbReference type="PANTHER" id="PTHR23113:SF354">
    <property type="entry name" value="BUD SITE SELECTION PROTEIN 5"/>
    <property type="match status" value="1"/>
</dbReference>
<feature type="compositionally biased region" description="Pro residues" evidence="5">
    <location>
        <begin position="560"/>
        <end position="575"/>
    </location>
</feature>
<dbReference type="PANTHER" id="PTHR23113">
    <property type="entry name" value="GUANINE NUCLEOTIDE EXCHANGE FACTOR"/>
    <property type="match status" value="1"/>
</dbReference>
<dbReference type="Gene3D" id="1.10.840.10">
    <property type="entry name" value="Ras guanine-nucleotide exchange factors catalytic domain"/>
    <property type="match status" value="1"/>
</dbReference>
<keyword evidence="10" id="KW-1185">Reference proteome</keyword>
<feature type="region of interest" description="Disordered" evidence="5">
    <location>
        <begin position="311"/>
        <end position="355"/>
    </location>
</feature>
<evidence type="ECO:0000259" key="7">
    <source>
        <dbReference type="PROSITE" id="PS50009"/>
    </source>
</evidence>
<feature type="compositionally biased region" description="Polar residues" evidence="5">
    <location>
        <begin position="651"/>
        <end position="667"/>
    </location>
</feature>
<sequence length="1203" mass="133140">MANTMEQKSHPSIYVAPLQINKDMSRATSRASERPQTSQSNWDRAYTPHSNGQMTPPMTPSEASFEPHADFQTYLRAFYPYHPTCDDTTSTVTLPLNIGDIILVHSIHTNGWADGTLLTSGARGWLPTNYCEGYESERIHSLMKALTIFWDLVKGSSVGGLRVFRHADYVRGLIAGVRCLLDKTGCLNRDSNLVQSRDSIRKYRKALLSDLTSFVRIAKGLENLLDNASGNLDVVIDLDEMVMKAFKMVTRAVKFLDIWEELMRSTDTSADNMHVPPTPPADHTEFGHAENKVEFQPAIVGRNSLVRMSNAREHEGQSRLPPRYRRSSQTYVRPGSSNSCRQSYRPPSTQANRDSVAHRVSCSIHPGSRNLASEKLGELHNNFLTCLGYFIGLHIQSRSSAEVLLIAKRSVISCRDMLELVGEVWERDWRRSAALQAAREDMYSKITDLAEAARDVFKPLRSEEDDETLMPAEGKPLVEAATACVRAAGECVAESRFVIDRIGDFDFEHPGLSASDMEKETLAAGDAVSAVEEEQQSVTTAPSVTTESVATESVATERFPIPPEPTMEPPPPPAHLPEQHLPIASEMLAMPSSTELTSDAGLSDRVSKQSTADQLLAPLIAVAQLSLSQGDQCASPQSSTGSGGDGQTSSRPRTNSLDASSGESTTYIGGIPDSDNGSASTRGTSPDATLVSSLAGTSFCNISTDSQSTLYEEVEDDEAKVLEKTFAHELIYNKEGLITGGTLPALIERLTTHDSTPDATFVSTFYLTFRLFATPVAFAQALIDRFQYVADSPRIAGPVRLRVYNVFKGWLESHWRNDCDNPALDLILPFANRQLQIILPTAGKRLATLATKVTAANGPLVPRLVSSMGKTNTSIAQYIAPDAPIPAPVITKSQLTALKHWKHGGANISILDFDPLELARQFTIKESQIFCSILPEELLATEWMKKSGSMAVNVRAMSRLSTDLTNLVADSILQLEDPKKRAVIIKQWVKIANRFLDLANYDSLMAIICALDSSTILRLKRTWELVSTKTKATLDHLKSVVDISRNYTVLRQRLQHHVPPCLPFVGTYLTDLTFVDVGNQTTRQLPGEGVEESKSVINFDKHMKTAKIISELQRFQIPYRFTEIPELQTWMQDQLVRVRTSDECNMTNHYRRSLLLEPREQVHMKQSPVESQPSTSSGKDKFEIFGLGWTHHSKEKIATTPLS</sequence>
<dbReference type="SMART" id="SM00326">
    <property type="entry name" value="SH3"/>
    <property type="match status" value="1"/>
</dbReference>
<dbReference type="AlphaFoldDB" id="A0AA39R6Z2"/>
<dbReference type="PROSITE" id="PS50002">
    <property type="entry name" value="SH3"/>
    <property type="match status" value="1"/>
</dbReference>
<dbReference type="GO" id="GO:0005886">
    <property type="term" value="C:plasma membrane"/>
    <property type="evidence" value="ECO:0007669"/>
    <property type="project" value="TreeGrafter"/>
</dbReference>
<evidence type="ECO:0000256" key="1">
    <source>
        <dbReference type="ARBA" id="ARBA00022443"/>
    </source>
</evidence>
<proteinExistence type="predicted"/>
<dbReference type="InterPro" id="IPR001452">
    <property type="entry name" value="SH3_domain"/>
</dbReference>
<feature type="compositionally biased region" description="Polar residues" evidence="5">
    <location>
        <begin position="26"/>
        <end position="56"/>
    </location>
</feature>
<keyword evidence="2 3" id="KW-0344">Guanine-nucleotide releasing factor</keyword>
<evidence type="ECO:0000313" key="9">
    <source>
        <dbReference type="EMBL" id="KAK0514448.1"/>
    </source>
</evidence>
<dbReference type="GO" id="GO:0005085">
    <property type="term" value="F:guanyl-nucleotide exchange factor activity"/>
    <property type="evidence" value="ECO:0007669"/>
    <property type="project" value="UniProtKB-KW"/>
</dbReference>
<dbReference type="InterPro" id="IPR036028">
    <property type="entry name" value="SH3-like_dom_sf"/>
</dbReference>
<dbReference type="InterPro" id="IPR008937">
    <property type="entry name" value="Ras-like_GEF"/>
</dbReference>
<dbReference type="Pfam" id="PF00618">
    <property type="entry name" value="RasGEF_N"/>
    <property type="match status" value="1"/>
</dbReference>
<dbReference type="GO" id="GO:0007265">
    <property type="term" value="P:Ras protein signal transduction"/>
    <property type="evidence" value="ECO:0007669"/>
    <property type="project" value="TreeGrafter"/>
</dbReference>
<evidence type="ECO:0000313" key="10">
    <source>
        <dbReference type="Proteomes" id="UP001166286"/>
    </source>
</evidence>
<evidence type="ECO:0000256" key="5">
    <source>
        <dbReference type="SAM" id="MobiDB-lite"/>
    </source>
</evidence>
<dbReference type="InterPro" id="IPR001895">
    <property type="entry name" value="RASGEF_cat_dom"/>
</dbReference>
<feature type="region of interest" description="Disordered" evidence="5">
    <location>
        <begin position="631"/>
        <end position="685"/>
    </location>
</feature>
<dbReference type="InterPro" id="IPR000651">
    <property type="entry name" value="Ras-like_Gua-exchang_fac_N"/>
</dbReference>
<feature type="domain" description="Ras-GEF" evidence="7">
    <location>
        <begin position="914"/>
        <end position="1159"/>
    </location>
</feature>
<feature type="domain" description="N-terminal Ras-GEF" evidence="8">
    <location>
        <begin position="734"/>
        <end position="854"/>
    </location>
</feature>
<dbReference type="InterPro" id="IPR023578">
    <property type="entry name" value="Ras_GEF_dom_sf"/>
</dbReference>
<dbReference type="SMART" id="SM00229">
    <property type="entry name" value="RasGEFN"/>
    <property type="match status" value="1"/>
</dbReference>
<dbReference type="InterPro" id="IPR036964">
    <property type="entry name" value="RASGEF_cat_dom_sf"/>
</dbReference>
<accession>A0AA39R6Z2</accession>
<feature type="compositionally biased region" description="Polar residues" evidence="5">
    <location>
        <begin position="327"/>
        <end position="353"/>
    </location>
</feature>
<dbReference type="CDD" id="cd00155">
    <property type="entry name" value="RasGEF"/>
    <property type="match status" value="1"/>
</dbReference>
<comment type="caution">
    <text evidence="9">The sequence shown here is derived from an EMBL/GenBank/DDBJ whole genome shotgun (WGS) entry which is preliminary data.</text>
</comment>
<dbReference type="PROSITE" id="PS50212">
    <property type="entry name" value="RASGEF_NTER"/>
    <property type="match status" value="1"/>
</dbReference>
<dbReference type="PROSITE" id="PS50009">
    <property type="entry name" value="RASGEF_CAT"/>
    <property type="match status" value="1"/>
</dbReference>
<dbReference type="CDD" id="cd06224">
    <property type="entry name" value="REM"/>
    <property type="match status" value="1"/>
</dbReference>
<dbReference type="Pfam" id="PF00617">
    <property type="entry name" value="RasGEF"/>
    <property type="match status" value="1"/>
</dbReference>
<dbReference type="SMART" id="SM00147">
    <property type="entry name" value="RasGEF"/>
    <property type="match status" value="1"/>
</dbReference>
<dbReference type="SUPFAM" id="SSF48366">
    <property type="entry name" value="Ras GEF"/>
    <property type="match status" value="1"/>
</dbReference>
<feature type="region of interest" description="Disordered" evidence="5">
    <location>
        <begin position="24"/>
        <end position="65"/>
    </location>
</feature>
<dbReference type="Pfam" id="PF14604">
    <property type="entry name" value="SH3_9"/>
    <property type="match status" value="1"/>
</dbReference>
<dbReference type="Gene3D" id="1.20.870.10">
    <property type="entry name" value="Son of sevenless (SoS) protein Chain: S domain 1"/>
    <property type="match status" value="1"/>
</dbReference>
<reference evidence="9" key="1">
    <citation type="submission" date="2023-03" db="EMBL/GenBank/DDBJ databases">
        <title>Complete genome of Cladonia borealis.</title>
        <authorList>
            <person name="Park H."/>
        </authorList>
    </citation>
    <scope>NUCLEOTIDE SEQUENCE</scope>
    <source>
        <strain evidence="9">ANT050790</strain>
    </source>
</reference>
<feature type="domain" description="SH3" evidence="6">
    <location>
        <begin position="70"/>
        <end position="136"/>
    </location>
</feature>
<evidence type="ECO:0000256" key="3">
    <source>
        <dbReference type="PROSITE-ProRule" id="PRU00168"/>
    </source>
</evidence>
<feature type="compositionally biased region" description="Polar residues" evidence="5">
    <location>
        <begin position="536"/>
        <end position="554"/>
    </location>
</feature>
<organism evidence="9 10">
    <name type="scientific">Cladonia borealis</name>
    <dbReference type="NCBI Taxonomy" id="184061"/>
    <lineage>
        <taxon>Eukaryota</taxon>
        <taxon>Fungi</taxon>
        <taxon>Dikarya</taxon>
        <taxon>Ascomycota</taxon>
        <taxon>Pezizomycotina</taxon>
        <taxon>Lecanoromycetes</taxon>
        <taxon>OSLEUM clade</taxon>
        <taxon>Lecanoromycetidae</taxon>
        <taxon>Lecanorales</taxon>
        <taxon>Lecanorineae</taxon>
        <taxon>Cladoniaceae</taxon>
        <taxon>Cladonia</taxon>
    </lineage>
</organism>
<dbReference type="EMBL" id="JAFEKC020000005">
    <property type="protein sequence ID" value="KAK0514448.1"/>
    <property type="molecule type" value="Genomic_DNA"/>
</dbReference>
<dbReference type="Gene3D" id="2.30.30.40">
    <property type="entry name" value="SH3 Domains"/>
    <property type="match status" value="1"/>
</dbReference>
<protein>
    <recommendedName>
        <fullName evidence="11">Ras guanine-nucleotide exchange protein</fullName>
    </recommendedName>
</protein>
<feature type="region of interest" description="Disordered" evidence="5">
    <location>
        <begin position="534"/>
        <end position="578"/>
    </location>
</feature>
<dbReference type="SUPFAM" id="SSF50044">
    <property type="entry name" value="SH3-domain"/>
    <property type="match status" value="1"/>
</dbReference>
<dbReference type="Proteomes" id="UP001166286">
    <property type="component" value="Unassembled WGS sequence"/>
</dbReference>
<evidence type="ECO:0000259" key="8">
    <source>
        <dbReference type="PROSITE" id="PS50212"/>
    </source>
</evidence>
<keyword evidence="1 4" id="KW-0728">SH3 domain</keyword>
<feature type="region of interest" description="Disordered" evidence="5">
    <location>
        <begin position="1161"/>
        <end position="1181"/>
    </location>
</feature>
<name>A0AA39R6Z2_9LECA</name>
<feature type="compositionally biased region" description="Polar residues" evidence="5">
    <location>
        <begin position="675"/>
        <end position="685"/>
    </location>
</feature>